<dbReference type="Gene3D" id="3.40.50.360">
    <property type="match status" value="1"/>
</dbReference>
<dbReference type="EMBL" id="JALLPB020000211">
    <property type="protein sequence ID" value="KAL3812199.1"/>
    <property type="molecule type" value="Genomic_DNA"/>
</dbReference>
<feature type="compositionally biased region" description="Polar residues" evidence="1">
    <location>
        <begin position="431"/>
        <end position="455"/>
    </location>
</feature>
<name>A0ABD3RGN3_9STRA</name>
<feature type="transmembrane region" description="Helical" evidence="2">
    <location>
        <begin position="90"/>
        <end position="113"/>
    </location>
</feature>
<feature type="compositionally biased region" description="Low complexity" evidence="1">
    <location>
        <begin position="32"/>
        <end position="43"/>
    </location>
</feature>
<evidence type="ECO:0000256" key="1">
    <source>
        <dbReference type="SAM" id="MobiDB-lite"/>
    </source>
</evidence>
<keyword evidence="2" id="KW-0812">Transmembrane</keyword>
<feature type="region of interest" description="Disordered" evidence="1">
    <location>
        <begin position="430"/>
        <end position="455"/>
    </location>
</feature>
<dbReference type="Proteomes" id="UP001530377">
    <property type="component" value="Unassembled WGS sequence"/>
</dbReference>
<evidence type="ECO:0000313" key="5">
    <source>
        <dbReference type="Proteomes" id="UP001530377"/>
    </source>
</evidence>
<feature type="region of interest" description="Disordered" evidence="1">
    <location>
        <begin position="1"/>
        <end position="69"/>
    </location>
</feature>
<dbReference type="InterPro" id="IPR005025">
    <property type="entry name" value="FMN_Rdtase-like_dom"/>
</dbReference>
<comment type="caution">
    <text evidence="4">The sequence shown here is derived from an EMBL/GenBank/DDBJ whole genome shotgun (WGS) entry which is preliminary data.</text>
</comment>
<proteinExistence type="predicted"/>
<dbReference type="AlphaFoldDB" id="A0ABD3RGN3"/>
<reference evidence="4 5" key="1">
    <citation type="submission" date="2024-10" db="EMBL/GenBank/DDBJ databases">
        <title>Updated reference genomes for cyclostephanoid diatoms.</title>
        <authorList>
            <person name="Roberts W.R."/>
            <person name="Alverson A.J."/>
        </authorList>
    </citation>
    <scope>NUCLEOTIDE SEQUENCE [LARGE SCALE GENOMIC DNA]</scope>
    <source>
        <strain evidence="4 5">AJA228-03</strain>
    </source>
</reference>
<sequence>MMDSGENDGGPRVAFHGGAFRRRPPLAPHNMTTTTAAAAGAAASHSYGTNEDDSLLPSHNEEGYPVPQQSYRRRSSLGAYYPWYRQPQKLILAAALAWVGSVMYLASLAHSILRTQRKSFHSNMMGSSMVDNNADYKKWLESQAKLGVVHKTNEADMDGNINKILIDHWKYGADGQGNNEDFQRWLESQNKYRASAGIVNEGRTNVNVRFGSSSDQTNEDFQRWLESQNKYGASGSNKYGLKSSDLGDAYQDWLAETKKYGASSPSSDSDFQAWLQSQNKYGLKSSDLGDAYQDWLAETKKYGASSPSSDSDFQTWLQSQNKYGLKSSDLGDAYQDWLAETKKYGASSPSSDSDFQTWLQSQNKYGLKSSDLGDAYQDWLAETKKYGASSPSSDSDFQTWLQSQNQYGLKSSDLGDAYQDWLAETKKYGSISENDGKTNNANRRSGSSKGRSQEWSEYQIMNENVKYDANGMYGNSQKSGDRLGASSEKELPVIADSDYTVSTIDWPLQGISHSSCTGLNGCTPSNNVTVLIVYGPAYHSSIAEMAWNVAIGVHAAFQSHIRHHPNSPTHGHIIYGHTSNVTFSDVLDADAIIIGTPVYNGNVHPDVQNWINYWHIDADLSNKFGGAFATAGGIHAGADGTIMSILRSMMVFQMIAVGGDSWTSPFGAVATMYEVSLCITCCRDVLAAALSSISLLLSCYHQDPFGDTQKTDDFASSCYVMNRNADHPVHPYFLRKAYGLGENNKRNSCLEK</sequence>
<evidence type="ECO:0000259" key="3">
    <source>
        <dbReference type="Pfam" id="PF03358"/>
    </source>
</evidence>
<keyword evidence="2" id="KW-1133">Transmembrane helix</keyword>
<dbReference type="InterPro" id="IPR029039">
    <property type="entry name" value="Flavoprotein-like_sf"/>
</dbReference>
<feature type="domain" description="NADPH-dependent FMN reductase-like" evidence="3">
    <location>
        <begin position="586"/>
        <end position="665"/>
    </location>
</feature>
<organism evidence="4 5">
    <name type="scientific">Cyclostephanos tholiformis</name>
    <dbReference type="NCBI Taxonomy" id="382380"/>
    <lineage>
        <taxon>Eukaryota</taxon>
        <taxon>Sar</taxon>
        <taxon>Stramenopiles</taxon>
        <taxon>Ochrophyta</taxon>
        <taxon>Bacillariophyta</taxon>
        <taxon>Coscinodiscophyceae</taxon>
        <taxon>Thalassiosirophycidae</taxon>
        <taxon>Stephanodiscales</taxon>
        <taxon>Stephanodiscaceae</taxon>
        <taxon>Cyclostephanos</taxon>
    </lineage>
</organism>
<evidence type="ECO:0000256" key="2">
    <source>
        <dbReference type="SAM" id="Phobius"/>
    </source>
</evidence>
<keyword evidence="2" id="KW-0472">Membrane</keyword>
<evidence type="ECO:0000313" key="4">
    <source>
        <dbReference type="EMBL" id="KAL3812199.1"/>
    </source>
</evidence>
<dbReference type="Pfam" id="PF03358">
    <property type="entry name" value="FMN_red"/>
    <property type="match status" value="1"/>
</dbReference>
<accession>A0ABD3RGN3</accession>
<keyword evidence="5" id="KW-1185">Reference proteome</keyword>
<gene>
    <name evidence="4" type="ORF">ACHAXA_009673</name>
</gene>
<dbReference type="SUPFAM" id="SSF52218">
    <property type="entry name" value="Flavoproteins"/>
    <property type="match status" value="1"/>
</dbReference>
<protein>
    <recommendedName>
        <fullName evidence="3">NADPH-dependent FMN reductase-like domain-containing protein</fullName>
    </recommendedName>
</protein>